<dbReference type="AlphaFoldDB" id="A0A1D8QUL1"/>
<keyword evidence="4 6" id="KW-0460">Magnesium</keyword>
<accession>A0A1D8QUL1</accession>
<dbReference type="SUPFAM" id="SSF56219">
    <property type="entry name" value="DNase I-like"/>
    <property type="match status" value="1"/>
</dbReference>
<evidence type="ECO:0000313" key="9">
    <source>
        <dbReference type="EMBL" id="AOW45974.1"/>
    </source>
</evidence>
<reference evidence="10" key="1">
    <citation type="submission" date="2016-04" db="EMBL/GenBank/DDBJ databases">
        <authorList>
            <person name="Jeon C.O."/>
            <person name="Cho G.Y."/>
            <person name="Jeong H.I."/>
            <person name="Kim K.H."/>
        </authorList>
    </citation>
    <scope>NUCLEOTIDE SEQUENCE [LARGE SCALE GENOMIC DNA]</scope>
    <source>
        <strain evidence="10">LMG 1590</strain>
    </source>
</reference>
<evidence type="ECO:0000256" key="6">
    <source>
        <dbReference type="PIRSR" id="PIRSR604808-2"/>
    </source>
</evidence>
<dbReference type="GO" id="GO:0006281">
    <property type="term" value="P:DNA repair"/>
    <property type="evidence" value="ECO:0007669"/>
    <property type="project" value="InterPro"/>
</dbReference>
<dbReference type="PROSITE" id="PS51435">
    <property type="entry name" value="AP_NUCLEASE_F1_4"/>
    <property type="match status" value="1"/>
</dbReference>
<feature type="active site" description="Proton donor/acceptor" evidence="5">
    <location>
        <position position="156"/>
    </location>
</feature>
<dbReference type="InterPro" id="IPR005135">
    <property type="entry name" value="Endo/exonuclease/phosphatase"/>
</dbReference>
<evidence type="ECO:0000256" key="2">
    <source>
        <dbReference type="ARBA" id="ARBA00022723"/>
    </source>
</evidence>
<proteinExistence type="inferred from homology"/>
<feature type="binding site" evidence="6">
    <location>
        <position position="158"/>
    </location>
    <ligand>
        <name>Mg(2+)</name>
        <dbReference type="ChEBI" id="CHEBI:18420"/>
        <label>1</label>
    </ligand>
</feature>
<dbReference type="GO" id="GO:0003677">
    <property type="term" value="F:DNA binding"/>
    <property type="evidence" value="ECO:0007669"/>
    <property type="project" value="InterPro"/>
</dbReference>
<dbReference type="EMBL" id="CP015164">
    <property type="protein sequence ID" value="AOW45974.1"/>
    <property type="molecule type" value="Genomic_DNA"/>
</dbReference>
<evidence type="ECO:0000256" key="5">
    <source>
        <dbReference type="PIRSR" id="PIRSR604808-1"/>
    </source>
</evidence>
<keyword evidence="6" id="KW-0464">Manganese</keyword>
<feature type="active site" description="Proton acceptor" evidence="5">
    <location>
        <position position="259"/>
    </location>
</feature>
<sequence length="270" mass="31321">MPRHMRLVTWNINSLRLRLPLLEKLVRHLAPDVVCLQETKVPDPLFPEDGVKALGFEHLHYRGMKGYNGVAILSRHPLKPVTQTPVWYGKEDCRHVAATVCAPEGEVELHDFYIPAGGDEPDPETNPKFAHKLAFVEEVTEWFQSRPLNRTVLVGDFNIAPLEHDVWSHKQLLKIVSHTPPETERLNLWLQTGFVDAMRHFVPPEKKLYTWWSYRNRDWKKSNRGRRLDHVWMTPDLLPNLNGMTVVREARDWEGPSDHVPVVVDFSLSD</sequence>
<dbReference type="PANTHER" id="PTHR43250:SF2">
    <property type="entry name" value="EXODEOXYRIBONUCLEASE III"/>
    <property type="match status" value="1"/>
</dbReference>
<feature type="binding site" evidence="6">
    <location>
        <position position="258"/>
    </location>
    <ligand>
        <name>Mg(2+)</name>
        <dbReference type="ChEBI" id="CHEBI:18420"/>
        <label>1</label>
    </ligand>
</feature>
<keyword evidence="3" id="KW-0378">Hydrolase</keyword>
<dbReference type="PROSITE" id="PS00726">
    <property type="entry name" value="AP_NUCLEASE_F1_1"/>
    <property type="match status" value="1"/>
</dbReference>
<dbReference type="GO" id="GO:0004519">
    <property type="term" value="F:endonuclease activity"/>
    <property type="evidence" value="ECO:0007669"/>
    <property type="project" value="InterPro"/>
</dbReference>
<evidence type="ECO:0000256" key="4">
    <source>
        <dbReference type="ARBA" id="ARBA00022842"/>
    </source>
</evidence>
<evidence type="ECO:0000256" key="1">
    <source>
        <dbReference type="ARBA" id="ARBA00007092"/>
    </source>
</evidence>
<feature type="binding site" evidence="6">
    <location>
        <position position="38"/>
    </location>
    <ligand>
        <name>Mg(2+)</name>
        <dbReference type="ChEBI" id="CHEBI:18420"/>
        <label>1</label>
    </ligand>
</feature>
<feature type="domain" description="Endonuclease/exonuclease/phosphatase" evidence="8">
    <location>
        <begin position="8"/>
        <end position="259"/>
    </location>
</feature>
<dbReference type="InterPro" id="IPR020847">
    <property type="entry name" value="AP_endonuclease_F1_BS"/>
</dbReference>
<feature type="binding site" evidence="6">
    <location>
        <position position="259"/>
    </location>
    <ligand>
        <name>Mg(2+)</name>
        <dbReference type="ChEBI" id="CHEBI:18420"/>
        <label>1</label>
    </ligand>
</feature>
<feature type="site" description="Transition state stabilizer" evidence="7">
    <location>
        <position position="158"/>
    </location>
</feature>
<dbReference type="InterPro" id="IPR004808">
    <property type="entry name" value="AP_endonuc_1"/>
</dbReference>
<feature type="active site" evidence="5">
    <location>
        <position position="113"/>
    </location>
</feature>
<feature type="binding site" evidence="6">
    <location>
        <position position="11"/>
    </location>
    <ligand>
        <name>Mg(2+)</name>
        <dbReference type="ChEBI" id="CHEBI:18420"/>
        <label>1</label>
    </ligand>
</feature>
<feature type="site" description="Important for catalytic activity" evidence="7">
    <location>
        <position position="229"/>
    </location>
</feature>
<dbReference type="GO" id="GO:0008311">
    <property type="term" value="F:double-stranded DNA 3'-5' DNA exonuclease activity"/>
    <property type="evidence" value="ECO:0007669"/>
    <property type="project" value="InterPro"/>
</dbReference>
<dbReference type="PANTHER" id="PTHR43250">
    <property type="entry name" value="EXODEOXYRIBONUCLEASE III"/>
    <property type="match status" value="1"/>
</dbReference>
<protein>
    <submittedName>
        <fullName evidence="9">Exodeoxyribonuclease III</fullName>
    </submittedName>
</protein>
<feature type="binding site" evidence="6">
    <location>
        <position position="156"/>
    </location>
    <ligand>
        <name>Mg(2+)</name>
        <dbReference type="ChEBI" id="CHEBI:18420"/>
        <label>1</label>
    </ligand>
</feature>
<dbReference type="InterPro" id="IPR036691">
    <property type="entry name" value="Endo/exonu/phosph_ase_sf"/>
</dbReference>
<gene>
    <name evidence="9" type="ORF">A4S02_03370</name>
</gene>
<evidence type="ECO:0000256" key="3">
    <source>
        <dbReference type="ARBA" id="ARBA00022801"/>
    </source>
</evidence>
<dbReference type="KEGG" id="aasc:A4S02_03370"/>
<dbReference type="Proteomes" id="UP000175973">
    <property type="component" value="Chromosome"/>
</dbReference>
<name>A0A1D8QUL1_9PROT</name>
<evidence type="ECO:0000313" key="10">
    <source>
        <dbReference type="Proteomes" id="UP000175973"/>
    </source>
</evidence>
<evidence type="ECO:0000256" key="7">
    <source>
        <dbReference type="PIRSR" id="PIRSR604808-3"/>
    </source>
</evidence>
<dbReference type="Pfam" id="PF03372">
    <property type="entry name" value="Exo_endo_phos"/>
    <property type="match status" value="1"/>
</dbReference>
<feature type="site" description="Interaction with DNA substrate" evidence="7">
    <location>
        <position position="259"/>
    </location>
</feature>
<keyword evidence="10" id="KW-1185">Reference proteome</keyword>
<comment type="similarity">
    <text evidence="1">Belongs to the DNA repair enzymes AP/ExoA family.</text>
</comment>
<dbReference type="InterPro" id="IPR037493">
    <property type="entry name" value="ExoIII-like"/>
</dbReference>
<dbReference type="NCBIfam" id="TIGR00633">
    <property type="entry name" value="xth"/>
    <property type="match status" value="1"/>
</dbReference>
<dbReference type="Gene3D" id="3.60.10.10">
    <property type="entry name" value="Endonuclease/exonuclease/phosphatase"/>
    <property type="match status" value="1"/>
</dbReference>
<dbReference type="GO" id="GO:0046872">
    <property type="term" value="F:metal ion binding"/>
    <property type="evidence" value="ECO:0007669"/>
    <property type="project" value="UniProtKB-KW"/>
</dbReference>
<dbReference type="RefSeq" id="WP_070322949.1">
    <property type="nucleotide sequence ID" value="NZ_CP015164.1"/>
</dbReference>
<dbReference type="CDD" id="cd09086">
    <property type="entry name" value="ExoIII-like_AP-endo"/>
    <property type="match status" value="1"/>
</dbReference>
<comment type="cofactor">
    <cofactor evidence="6">
        <name>Mg(2+)</name>
        <dbReference type="ChEBI" id="CHEBI:18420"/>
    </cofactor>
    <cofactor evidence="6">
        <name>Mn(2+)</name>
        <dbReference type="ChEBI" id="CHEBI:29035"/>
    </cofactor>
    <text evidence="6">Probably binds two magnesium or manganese ions per subunit.</text>
</comment>
<keyword evidence="2 6" id="KW-0479">Metal-binding</keyword>
<evidence type="ECO:0000259" key="8">
    <source>
        <dbReference type="Pfam" id="PF03372"/>
    </source>
</evidence>
<organism evidence="9 10">
    <name type="scientific">Acetobacter ascendens</name>
    <dbReference type="NCBI Taxonomy" id="481146"/>
    <lineage>
        <taxon>Bacteria</taxon>
        <taxon>Pseudomonadati</taxon>
        <taxon>Pseudomonadota</taxon>
        <taxon>Alphaproteobacteria</taxon>
        <taxon>Acetobacterales</taxon>
        <taxon>Acetobacteraceae</taxon>
        <taxon>Acetobacter</taxon>
    </lineage>
</organism>